<sequence length="520" mass="54128">MTYSTIVRGGTLFDGVSPLPTLSDLRLEAGEVVEVGHNLAVDGARVVDAHGQWVLPGFVDAHSHTDAGSLTGEQMELRALAGVTTDIVGQDGLGLLPDDTTSGGHMIETLAPLLGLQRVGQFSSVGDYLEAVDAGAYSRVATLVPHGAVRSAVMGPSRAVATDSEAQRMSARVRRGLAEGAVGVSTGLSYAPASAASTEELIAVLDGLPAGTPYVTHLRDYGVGFEESLAEAIRICAETNLSLHLSHFHVSGPGRRGTAATFERMVTAAPVGTTWDTYPYTSGCTFARSILPAETQALSTAALLAILRAEPLVAARIRDELDLVGPGPTVAGGWEVIYLAGEGPAAGRNELLSVAERAASAATTPGSIILAAIESTEGHACIVVDHGHVENVHRLAVSDRHLVGSDGILGSGVPHPRAANSFFRFLSWAQDGIIPVETGTMISRMTGSVASRFGLDVGVLRVGAPADILIVDPTQITAGPERGQHVPRAVQQSFIDGEPIIRNGSWLGKPLQNLALRKES</sequence>
<evidence type="ECO:0000313" key="3">
    <source>
        <dbReference type="Proteomes" id="UP000541033"/>
    </source>
</evidence>
<keyword evidence="2" id="KW-0378">Hydrolase</keyword>
<dbReference type="GO" id="GO:0005829">
    <property type="term" value="C:cytosol"/>
    <property type="evidence" value="ECO:0007669"/>
    <property type="project" value="TreeGrafter"/>
</dbReference>
<dbReference type="GO" id="GO:0016812">
    <property type="term" value="F:hydrolase activity, acting on carbon-nitrogen (but not peptide) bonds, in cyclic amides"/>
    <property type="evidence" value="ECO:0007669"/>
    <property type="project" value="TreeGrafter"/>
</dbReference>
<dbReference type="InterPro" id="IPR011059">
    <property type="entry name" value="Metal-dep_hydrolase_composite"/>
</dbReference>
<dbReference type="GO" id="GO:0047420">
    <property type="term" value="F:N-acyl-D-amino-acid deacylase activity"/>
    <property type="evidence" value="ECO:0007669"/>
    <property type="project" value="UniProtKB-EC"/>
</dbReference>
<dbReference type="Pfam" id="PF07969">
    <property type="entry name" value="Amidohydro_3"/>
    <property type="match status" value="1"/>
</dbReference>
<dbReference type="Gene3D" id="3.20.20.140">
    <property type="entry name" value="Metal-dependent hydrolases"/>
    <property type="match status" value="2"/>
</dbReference>
<evidence type="ECO:0000259" key="1">
    <source>
        <dbReference type="Pfam" id="PF07969"/>
    </source>
</evidence>
<dbReference type="PANTHER" id="PTHR11647:SF1">
    <property type="entry name" value="COLLAPSIN RESPONSE MEDIATOR PROTEIN"/>
    <property type="match status" value="1"/>
</dbReference>
<dbReference type="Gene3D" id="2.30.40.10">
    <property type="entry name" value="Urease, subunit C, domain 1"/>
    <property type="match status" value="2"/>
</dbReference>
<dbReference type="EC" id="3.5.1.81" evidence="2"/>
<dbReference type="Proteomes" id="UP000541033">
    <property type="component" value="Unassembled WGS sequence"/>
</dbReference>
<reference evidence="2 3" key="1">
    <citation type="submission" date="2020-02" db="EMBL/GenBank/DDBJ databases">
        <title>Sequencing the genomes of 1000 actinobacteria strains.</title>
        <authorList>
            <person name="Klenk H.-P."/>
        </authorList>
    </citation>
    <scope>NUCLEOTIDE SEQUENCE [LARGE SCALE GENOMIC DNA]</scope>
    <source>
        <strain evidence="2 3">DSM 27960</strain>
    </source>
</reference>
<dbReference type="InterPro" id="IPR050378">
    <property type="entry name" value="Metallo-dep_Hydrolases_sf"/>
</dbReference>
<feature type="domain" description="Amidohydrolase 3" evidence="1">
    <location>
        <begin position="45"/>
        <end position="200"/>
    </location>
</feature>
<organism evidence="2 3">
    <name type="scientific">Lysinibacter cavernae</name>
    <dbReference type="NCBI Taxonomy" id="1640652"/>
    <lineage>
        <taxon>Bacteria</taxon>
        <taxon>Bacillati</taxon>
        <taxon>Actinomycetota</taxon>
        <taxon>Actinomycetes</taxon>
        <taxon>Micrococcales</taxon>
        <taxon>Microbacteriaceae</taxon>
        <taxon>Lysinibacter</taxon>
    </lineage>
</organism>
<dbReference type="SUPFAM" id="SSF51338">
    <property type="entry name" value="Composite domain of metallo-dependent hydrolases"/>
    <property type="match status" value="1"/>
</dbReference>
<dbReference type="AlphaFoldDB" id="A0A7X5R3B4"/>
<dbReference type="SUPFAM" id="SSF51556">
    <property type="entry name" value="Metallo-dependent hydrolases"/>
    <property type="match status" value="1"/>
</dbReference>
<accession>A0A7X5R3B4</accession>
<gene>
    <name evidence="2" type="ORF">FHX76_002702</name>
</gene>
<keyword evidence="3" id="KW-1185">Reference proteome</keyword>
<proteinExistence type="predicted"/>
<name>A0A7X5R3B4_9MICO</name>
<dbReference type="PANTHER" id="PTHR11647">
    <property type="entry name" value="HYDRANTOINASE/DIHYDROPYRIMIDINASE FAMILY MEMBER"/>
    <property type="match status" value="1"/>
</dbReference>
<comment type="caution">
    <text evidence="2">The sequence shown here is derived from an EMBL/GenBank/DDBJ whole genome shotgun (WGS) entry which is preliminary data.</text>
</comment>
<dbReference type="InterPro" id="IPR032466">
    <property type="entry name" value="Metal_Hydrolase"/>
</dbReference>
<dbReference type="EMBL" id="JAAMOX010000002">
    <property type="protein sequence ID" value="NIH54806.1"/>
    <property type="molecule type" value="Genomic_DNA"/>
</dbReference>
<dbReference type="RefSeq" id="WP_167151366.1">
    <property type="nucleotide sequence ID" value="NZ_JAAMOX010000002.1"/>
</dbReference>
<protein>
    <submittedName>
        <fullName evidence="2">N-acyl-D-amino-acid deacylase</fullName>
        <ecNumber evidence="2">3.5.1.81</ecNumber>
    </submittedName>
</protein>
<evidence type="ECO:0000313" key="2">
    <source>
        <dbReference type="EMBL" id="NIH54806.1"/>
    </source>
</evidence>
<dbReference type="InterPro" id="IPR013108">
    <property type="entry name" value="Amidohydro_3"/>
</dbReference>